<gene>
    <name evidence="1" type="ORF">BpHYR1_035350</name>
</gene>
<dbReference type="EMBL" id="REGN01004209">
    <property type="protein sequence ID" value="RNA18588.1"/>
    <property type="molecule type" value="Genomic_DNA"/>
</dbReference>
<name>A0A3M7R5R5_BRAPC</name>
<reference evidence="1 2" key="1">
    <citation type="journal article" date="2018" name="Sci. Rep.">
        <title>Genomic signatures of local adaptation to the degree of environmental predictability in rotifers.</title>
        <authorList>
            <person name="Franch-Gras L."/>
            <person name="Hahn C."/>
            <person name="Garcia-Roger E.M."/>
            <person name="Carmona M.J."/>
            <person name="Serra M."/>
            <person name="Gomez A."/>
        </authorList>
    </citation>
    <scope>NUCLEOTIDE SEQUENCE [LARGE SCALE GENOMIC DNA]</scope>
    <source>
        <strain evidence="1">HYR1</strain>
    </source>
</reference>
<organism evidence="1 2">
    <name type="scientific">Brachionus plicatilis</name>
    <name type="common">Marine rotifer</name>
    <name type="synonym">Brachionus muelleri</name>
    <dbReference type="NCBI Taxonomy" id="10195"/>
    <lineage>
        <taxon>Eukaryota</taxon>
        <taxon>Metazoa</taxon>
        <taxon>Spiralia</taxon>
        <taxon>Gnathifera</taxon>
        <taxon>Rotifera</taxon>
        <taxon>Eurotatoria</taxon>
        <taxon>Monogononta</taxon>
        <taxon>Pseudotrocha</taxon>
        <taxon>Ploima</taxon>
        <taxon>Brachionidae</taxon>
        <taxon>Brachionus</taxon>
    </lineage>
</organism>
<accession>A0A3M7R5R5</accession>
<keyword evidence="2" id="KW-1185">Reference proteome</keyword>
<comment type="caution">
    <text evidence="1">The sequence shown here is derived from an EMBL/GenBank/DDBJ whole genome shotgun (WGS) entry which is preliminary data.</text>
</comment>
<evidence type="ECO:0000313" key="2">
    <source>
        <dbReference type="Proteomes" id="UP000276133"/>
    </source>
</evidence>
<sequence>MESETTVKNQLKPTDEVPLLVYTTANEVKALIKSGVLITYKQFLYFRFLFGYNQFNHTWISNWTCSKL</sequence>
<dbReference type="AlphaFoldDB" id="A0A3M7R5R5"/>
<protein>
    <submittedName>
        <fullName evidence="1">Uncharacterized protein</fullName>
    </submittedName>
</protein>
<evidence type="ECO:0000313" key="1">
    <source>
        <dbReference type="EMBL" id="RNA18588.1"/>
    </source>
</evidence>
<dbReference type="Proteomes" id="UP000276133">
    <property type="component" value="Unassembled WGS sequence"/>
</dbReference>
<proteinExistence type="predicted"/>